<comment type="caution">
    <text evidence="1">The sequence shown here is derived from an EMBL/GenBank/DDBJ whole genome shotgun (WGS) entry which is preliminary data.</text>
</comment>
<accession>A0AA39KQY1</accession>
<evidence type="ECO:0000313" key="2">
    <source>
        <dbReference type="Proteomes" id="UP001168990"/>
    </source>
</evidence>
<keyword evidence="2" id="KW-1185">Reference proteome</keyword>
<dbReference type="EMBL" id="JAQQBS010000004">
    <property type="protein sequence ID" value="KAK0170291.1"/>
    <property type="molecule type" value="Genomic_DNA"/>
</dbReference>
<gene>
    <name evidence="1" type="ORF">PV328_010869</name>
</gene>
<dbReference type="Proteomes" id="UP001168990">
    <property type="component" value="Unassembled WGS sequence"/>
</dbReference>
<reference evidence="1" key="2">
    <citation type="submission" date="2023-03" db="EMBL/GenBank/DDBJ databases">
        <authorList>
            <person name="Inwood S.N."/>
            <person name="Skelly J.G."/>
            <person name="Guhlin J."/>
            <person name="Harrop T.W.R."/>
            <person name="Goldson S.G."/>
            <person name="Dearden P.K."/>
        </authorList>
    </citation>
    <scope>NUCLEOTIDE SEQUENCE</scope>
    <source>
        <strain evidence="1">Irish</strain>
        <tissue evidence="1">Whole body</tissue>
    </source>
</reference>
<evidence type="ECO:0008006" key="3">
    <source>
        <dbReference type="Google" id="ProtNLM"/>
    </source>
</evidence>
<evidence type="ECO:0000313" key="1">
    <source>
        <dbReference type="EMBL" id="KAK0170291.1"/>
    </source>
</evidence>
<protein>
    <recommendedName>
        <fullName evidence="3">Vitellogenin domain-containing protein</fullName>
    </recommendedName>
</protein>
<organism evidence="1 2">
    <name type="scientific">Microctonus aethiopoides</name>
    <dbReference type="NCBI Taxonomy" id="144406"/>
    <lineage>
        <taxon>Eukaryota</taxon>
        <taxon>Metazoa</taxon>
        <taxon>Ecdysozoa</taxon>
        <taxon>Arthropoda</taxon>
        <taxon>Hexapoda</taxon>
        <taxon>Insecta</taxon>
        <taxon>Pterygota</taxon>
        <taxon>Neoptera</taxon>
        <taxon>Endopterygota</taxon>
        <taxon>Hymenoptera</taxon>
        <taxon>Apocrita</taxon>
        <taxon>Ichneumonoidea</taxon>
        <taxon>Braconidae</taxon>
        <taxon>Euphorinae</taxon>
        <taxon>Microctonus</taxon>
    </lineage>
</organism>
<sequence>MIITLIPFLLAAKLESPGLPLWKRGVEVTYLVQSHATTLHSGDSNCVNMVFNLETLLSCQQLNSSLHCHFHNTKVHSTLADMKQPRPLPKYIIEDIWTKKILQQDTIEIEYNKNGRGTTWISSDIELVGRNMILSLVRLLIIGLDMSIKQTGNFETTSNITFGHCKTKFFVTRSSAVANDKNSMMNLFLIPRPDDTLTRPLEIGQKVVDNGCSDKYNWYSFFATRELRKVNPMDVEIQLNNAENFIIINNDNFTSFSKVKVSINNQRDDTNYIIDESLSVSLLKISDTVCPECNDENSHSHENYSNEK</sequence>
<proteinExistence type="predicted"/>
<reference evidence="1" key="1">
    <citation type="journal article" date="2023" name="bioRxiv">
        <title>Scaffold-level genome assemblies of two parasitoid biocontrol wasps reveal the parthenogenesis mechanism and an associated novel virus.</title>
        <authorList>
            <person name="Inwood S."/>
            <person name="Skelly J."/>
            <person name="Guhlin J."/>
            <person name="Harrop T."/>
            <person name="Goldson S."/>
            <person name="Dearden P."/>
        </authorList>
    </citation>
    <scope>NUCLEOTIDE SEQUENCE</scope>
    <source>
        <strain evidence="1">Irish</strain>
        <tissue evidence="1">Whole body</tissue>
    </source>
</reference>
<dbReference type="AlphaFoldDB" id="A0AA39KQY1"/>
<name>A0AA39KQY1_9HYME</name>